<reference evidence="1 2" key="1">
    <citation type="submission" date="2024-08" db="EMBL/GenBank/DDBJ databases">
        <title>Whole-genome sequencing of halo(alkali)philic microorganisms from hypersaline lakes.</title>
        <authorList>
            <person name="Sorokin D.Y."/>
            <person name="Merkel A.Y."/>
            <person name="Messina E."/>
            <person name="Yakimov M."/>
        </authorList>
    </citation>
    <scope>NUCLEOTIDE SEQUENCE [LARGE SCALE GENOMIC DNA]</scope>
    <source>
        <strain evidence="1 2">AB-hyl4</strain>
    </source>
</reference>
<organism evidence="1 2">
    <name type="scientific">Natronomicrosphaera hydrolytica</name>
    <dbReference type="NCBI Taxonomy" id="3242702"/>
    <lineage>
        <taxon>Bacteria</taxon>
        <taxon>Pseudomonadati</taxon>
        <taxon>Planctomycetota</taxon>
        <taxon>Phycisphaerae</taxon>
        <taxon>Phycisphaerales</taxon>
        <taxon>Phycisphaeraceae</taxon>
        <taxon>Natronomicrosphaera</taxon>
    </lineage>
</organism>
<dbReference type="Proteomes" id="UP001575105">
    <property type="component" value="Unassembled WGS sequence"/>
</dbReference>
<protein>
    <submittedName>
        <fullName evidence="1">Uncharacterized protein</fullName>
    </submittedName>
</protein>
<comment type="caution">
    <text evidence="1">The sequence shown here is derived from an EMBL/GenBank/DDBJ whole genome shotgun (WGS) entry which is preliminary data.</text>
</comment>
<sequence length="229" mass="25719">MRTPVSQHRIYEGDGDALMAQATHTERIVIIPDAKPAKQPAAAPKLRLMWGQLLLDDLLSNRYRSLICAVNADDNSHGIISQVAEMLPTSQWTNRTITDHARRFIGHDQVTVIKYDMDVVEVLALLRPAGQEHLTLDDLGMGFQIIAEMLRRKTQRLPCASVSFLGARANLMLDEAGREPTFETVLRTMHESGFAGDVYPAPWMWEAPTALYARYPFPQSITDMREGGF</sequence>
<evidence type="ECO:0000313" key="1">
    <source>
        <dbReference type="EMBL" id="MFA9479228.1"/>
    </source>
</evidence>
<dbReference type="RefSeq" id="WP_425346152.1">
    <property type="nucleotide sequence ID" value="NZ_JBGUBD010000007.1"/>
</dbReference>
<evidence type="ECO:0000313" key="2">
    <source>
        <dbReference type="Proteomes" id="UP001575105"/>
    </source>
</evidence>
<gene>
    <name evidence="1" type="ORF">ACERK3_13135</name>
</gene>
<accession>A0ABV4UAD2</accession>
<keyword evidence="2" id="KW-1185">Reference proteome</keyword>
<name>A0ABV4UAD2_9BACT</name>
<dbReference type="EMBL" id="JBGUBD010000007">
    <property type="protein sequence ID" value="MFA9479228.1"/>
    <property type="molecule type" value="Genomic_DNA"/>
</dbReference>
<proteinExistence type="predicted"/>